<evidence type="ECO:0000259" key="1">
    <source>
        <dbReference type="Pfam" id="PF09084"/>
    </source>
</evidence>
<name>A0A6B0YUQ2_9CHLR</name>
<dbReference type="InterPro" id="IPR015168">
    <property type="entry name" value="SsuA/THI5"/>
</dbReference>
<dbReference type="GO" id="GO:0009228">
    <property type="term" value="P:thiamine biosynthetic process"/>
    <property type="evidence" value="ECO:0007669"/>
    <property type="project" value="InterPro"/>
</dbReference>
<dbReference type="InterPro" id="IPR027939">
    <property type="entry name" value="NMT1/THI5"/>
</dbReference>
<dbReference type="SUPFAM" id="SSF53850">
    <property type="entry name" value="Periplasmic binding protein-like II"/>
    <property type="match status" value="1"/>
</dbReference>
<dbReference type="Gene3D" id="3.40.190.10">
    <property type="entry name" value="Periplasmic binding protein-like II"/>
    <property type="match status" value="2"/>
</dbReference>
<protein>
    <submittedName>
        <fullName evidence="2">ABC transporter substrate-binding protein</fullName>
    </submittedName>
</protein>
<dbReference type="AlphaFoldDB" id="A0A6B0YUQ2"/>
<sequence length="372" mass="40464">MRKTLVFRYSEERMKFYTDRHLTARANSALLRPAAGSPVGSSHLLKLFLLPLMIVAAAACAPISPAAPAEPQSLRPVTLGVGFIPNVQFAPFYVGIEKGFFAERGVELSMDYGFENDYLKLVATDEMQFMIASGDQLVLGRAQELPVRYVLNWYTSYPVTVFAKTGAGIHEPADLAGRTVGVPGPFGATYVALRALLDVAGLTEADIQMESIGFTQASAVSEDLVDAAVDYAVNGPVVLGNAGIETVQIPLDQYLQIPANGLVTNERTLQEEPQLVEAMVRALQESVAYTLANPDESFAIALNFVPEAGGENESANRLVFDASLPFWQPRPQGEPGATTDAEWQTVAELLLRIGFVDRLVQPEEMYTNEFIQ</sequence>
<feature type="domain" description="SsuA/THI5-like" evidence="1">
    <location>
        <begin position="86"/>
        <end position="296"/>
    </location>
</feature>
<dbReference type="EMBL" id="VXRG01000128">
    <property type="protein sequence ID" value="MXY94846.1"/>
    <property type="molecule type" value="Genomic_DNA"/>
</dbReference>
<dbReference type="PANTHER" id="PTHR31528">
    <property type="entry name" value="4-AMINO-5-HYDROXYMETHYL-2-METHYLPYRIMIDINE PHOSPHATE SYNTHASE THI11-RELATED"/>
    <property type="match status" value="1"/>
</dbReference>
<organism evidence="2">
    <name type="scientific">Caldilineaceae bacterium SB0664_bin_27</name>
    <dbReference type="NCBI Taxonomy" id="2605260"/>
    <lineage>
        <taxon>Bacteria</taxon>
        <taxon>Bacillati</taxon>
        <taxon>Chloroflexota</taxon>
        <taxon>Caldilineae</taxon>
        <taxon>Caldilineales</taxon>
        <taxon>Caldilineaceae</taxon>
    </lineage>
</organism>
<accession>A0A6B0YUQ2</accession>
<comment type="caution">
    <text evidence="2">The sequence shown here is derived from an EMBL/GenBank/DDBJ whole genome shotgun (WGS) entry which is preliminary data.</text>
</comment>
<gene>
    <name evidence="2" type="ORF">F4Y42_15510</name>
</gene>
<evidence type="ECO:0000313" key="2">
    <source>
        <dbReference type="EMBL" id="MXY94846.1"/>
    </source>
</evidence>
<proteinExistence type="predicted"/>
<reference evidence="2" key="1">
    <citation type="submission" date="2019-09" db="EMBL/GenBank/DDBJ databases">
        <title>Characterisation of the sponge microbiome using genome-centric metagenomics.</title>
        <authorList>
            <person name="Engelberts J.P."/>
            <person name="Robbins S.J."/>
            <person name="De Goeij J.M."/>
            <person name="Aranda M."/>
            <person name="Bell S.C."/>
            <person name="Webster N.S."/>
        </authorList>
    </citation>
    <scope>NUCLEOTIDE SEQUENCE</scope>
    <source>
        <strain evidence="2">SB0664_bin_27</strain>
    </source>
</reference>
<dbReference type="PANTHER" id="PTHR31528:SF15">
    <property type="entry name" value="RIBOFLAVIN-BINDING PROTEIN RIBY"/>
    <property type="match status" value="1"/>
</dbReference>
<dbReference type="Pfam" id="PF09084">
    <property type="entry name" value="NMT1"/>
    <property type="match status" value="1"/>
</dbReference>